<dbReference type="SMART" id="SM00355">
    <property type="entry name" value="ZnF_C2H2"/>
    <property type="match status" value="3"/>
</dbReference>
<evidence type="ECO:0000313" key="12">
    <source>
        <dbReference type="Proteomes" id="UP000274131"/>
    </source>
</evidence>
<dbReference type="InterPro" id="IPR036236">
    <property type="entry name" value="Znf_C2H2_sf"/>
</dbReference>
<feature type="domain" description="C2H2-type" evidence="10">
    <location>
        <begin position="37"/>
        <end position="67"/>
    </location>
</feature>
<dbReference type="InterPro" id="IPR043359">
    <property type="entry name" value="GLI-like"/>
</dbReference>
<reference evidence="11 12" key="2">
    <citation type="submission" date="2018-10" db="EMBL/GenBank/DDBJ databases">
        <authorList>
            <consortium name="Pathogen Informatics"/>
        </authorList>
    </citation>
    <scope>NUCLEOTIDE SEQUENCE [LARGE SCALE GENOMIC DNA]</scope>
</reference>
<evidence type="ECO:0000256" key="9">
    <source>
        <dbReference type="PROSITE-ProRule" id="PRU00042"/>
    </source>
</evidence>
<dbReference type="AlphaFoldDB" id="A0A0N4UTH6"/>
<keyword evidence="7" id="KW-0804">Transcription</keyword>
<reference evidence="13" key="1">
    <citation type="submission" date="2017-02" db="UniProtKB">
        <authorList>
            <consortium name="WormBaseParasite"/>
        </authorList>
    </citation>
    <scope>IDENTIFICATION</scope>
</reference>
<keyword evidence="12" id="KW-1185">Reference proteome</keyword>
<dbReference type="OrthoDB" id="3214149at2759"/>
<dbReference type="GO" id="GO:0005634">
    <property type="term" value="C:nucleus"/>
    <property type="evidence" value="ECO:0007669"/>
    <property type="project" value="UniProtKB-SubCell"/>
</dbReference>
<dbReference type="GO" id="GO:0000981">
    <property type="term" value="F:DNA-binding transcription factor activity, RNA polymerase II-specific"/>
    <property type="evidence" value="ECO:0007669"/>
    <property type="project" value="TreeGrafter"/>
</dbReference>
<keyword evidence="4 9" id="KW-0863">Zinc-finger</keyword>
<dbReference type="Gene3D" id="3.30.160.60">
    <property type="entry name" value="Classic Zinc Finger"/>
    <property type="match status" value="3"/>
</dbReference>
<keyword evidence="2" id="KW-0479">Metal-binding</keyword>
<organism evidence="13">
    <name type="scientific">Enterobius vermicularis</name>
    <name type="common">Human pinworm</name>
    <dbReference type="NCBI Taxonomy" id="51028"/>
    <lineage>
        <taxon>Eukaryota</taxon>
        <taxon>Metazoa</taxon>
        <taxon>Ecdysozoa</taxon>
        <taxon>Nematoda</taxon>
        <taxon>Chromadorea</taxon>
        <taxon>Rhabditida</taxon>
        <taxon>Spirurina</taxon>
        <taxon>Oxyuridomorpha</taxon>
        <taxon>Oxyuroidea</taxon>
        <taxon>Oxyuridae</taxon>
        <taxon>Enterobius</taxon>
    </lineage>
</organism>
<gene>
    <name evidence="11" type="ORF">EVEC_LOCUS391</name>
</gene>
<keyword evidence="3" id="KW-0677">Repeat</keyword>
<dbReference type="Pfam" id="PF00096">
    <property type="entry name" value="zf-C2H2"/>
    <property type="match status" value="2"/>
</dbReference>
<comment type="subcellular location">
    <subcellularLocation>
        <location evidence="1">Nucleus</location>
    </subcellularLocation>
</comment>
<evidence type="ECO:0000256" key="1">
    <source>
        <dbReference type="ARBA" id="ARBA00004123"/>
    </source>
</evidence>
<dbReference type="STRING" id="51028.A0A0N4UTH6"/>
<dbReference type="GO" id="GO:0008270">
    <property type="term" value="F:zinc ion binding"/>
    <property type="evidence" value="ECO:0007669"/>
    <property type="project" value="UniProtKB-KW"/>
</dbReference>
<accession>A0A0N4UTH6</accession>
<dbReference type="Proteomes" id="UP000274131">
    <property type="component" value="Unassembled WGS sequence"/>
</dbReference>
<dbReference type="GO" id="GO:0000978">
    <property type="term" value="F:RNA polymerase II cis-regulatory region sequence-specific DNA binding"/>
    <property type="evidence" value="ECO:0007669"/>
    <property type="project" value="TreeGrafter"/>
</dbReference>
<dbReference type="SUPFAM" id="SSF57667">
    <property type="entry name" value="beta-beta-alpha zinc fingers"/>
    <property type="match status" value="2"/>
</dbReference>
<dbReference type="PANTHER" id="PTHR45718:SF4">
    <property type="entry name" value="TRANSCRIPTIONAL ACTIVATOR CUBITUS INTERRUPTUS"/>
    <property type="match status" value="1"/>
</dbReference>
<name>A0A0N4UTH6_ENTVE</name>
<evidence type="ECO:0000259" key="10">
    <source>
        <dbReference type="PROSITE" id="PS50157"/>
    </source>
</evidence>
<dbReference type="PANTHER" id="PTHR45718">
    <property type="entry name" value="TRANSCRIPTIONAL ACTIVATOR CUBITUS INTERRUPTUS"/>
    <property type="match status" value="1"/>
</dbReference>
<feature type="domain" description="C2H2-type" evidence="10">
    <location>
        <begin position="9"/>
        <end position="36"/>
    </location>
</feature>
<evidence type="ECO:0000256" key="3">
    <source>
        <dbReference type="ARBA" id="ARBA00022737"/>
    </source>
</evidence>
<evidence type="ECO:0000256" key="7">
    <source>
        <dbReference type="ARBA" id="ARBA00023163"/>
    </source>
</evidence>
<dbReference type="FunFam" id="3.30.160.60:FF:000032">
    <property type="entry name" value="Krueppel-like factor 4"/>
    <property type="match status" value="1"/>
</dbReference>
<evidence type="ECO:0000313" key="13">
    <source>
        <dbReference type="WBParaSite" id="EVEC_0000058501-mRNA-1"/>
    </source>
</evidence>
<evidence type="ECO:0000313" key="11">
    <source>
        <dbReference type="EMBL" id="VDD85248.1"/>
    </source>
</evidence>
<evidence type="ECO:0000256" key="8">
    <source>
        <dbReference type="ARBA" id="ARBA00023242"/>
    </source>
</evidence>
<keyword evidence="5" id="KW-0862">Zinc</keyword>
<dbReference type="PROSITE" id="PS50157">
    <property type="entry name" value="ZINC_FINGER_C2H2_2"/>
    <property type="match status" value="3"/>
</dbReference>
<keyword evidence="8" id="KW-0539">Nucleus</keyword>
<evidence type="ECO:0000256" key="4">
    <source>
        <dbReference type="ARBA" id="ARBA00022771"/>
    </source>
</evidence>
<dbReference type="WBParaSite" id="EVEC_0000058501-mRNA-1">
    <property type="protein sequence ID" value="EVEC_0000058501-mRNA-1"/>
    <property type="gene ID" value="EVEC_0000058501"/>
</dbReference>
<proteinExistence type="predicted"/>
<protein>
    <submittedName>
        <fullName evidence="13">C2H2-type domain-containing protein</fullName>
    </submittedName>
</protein>
<dbReference type="EMBL" id="UXUI01000489">
    <property type="protein sequence ID" value="VDD85248.1"/>
    <property type="molecule type" value="Genomic_DNA"/>
</dbReference>
<keyword evidence="6" id="KW-0805">Transcription regulation</keyword>
<dbReference type="PROSITE" id="PS00028">
    <property type="entry name" value="ZINC_FINGER_C2H2_1"/>
    <property type="match status" value="2"/>
</dbReference>
<dbReference type="InterPro" id="IPR013087">
    <property type="entry name" value="Znf_C2H2_type"/>
</dbReference>
<sequence>MFSNSENEFQFPGCDKTYTRLENLKTHLRTHTGEKPFQCKYPGCIKAFTNASDCAKHQTRTHSQAKPYRCCVDGCNKAYTDPSSLRKHIKRHHSDDTYENLKKNKVLYRSRMNMIQEESNITVPPAPSCLIQKPALNEISNFPPNSWASNSNSPCTCNNLCAENCSTYDAYPPTCSSHQAPFLQPNYSMPAYQGPVVNAGPENYEMPAASEGTVPNWPAPNNYYCPSTPSETYPLNPQNQYYEQQYGNQVNQSYGYYC</sequence>
<feature type="domain" description="C2H2-type" evidence="10">
    <location>
        <begin position="68"/>
        <end position="97"/>
    </location>
</feature>
<evidence type="ECO:0000256" key="6">
    <source>
        <dbReference type="ARBA" id="ARBA00023015"/>
    </source>
</evidence>
<evidence type="ECO:0000256" key="5">
    <source>
        <dbReference type="ARBA" id="ARBA00022833"/>
    </source>
</evidence>
<evidence type="ECO:0000256" key="2">
    <source>
        <dbReference type="ARBA" id="ARBA00022723"/>
    </source>
</evidence>